<dbReference type="EMBL" id="AKJY01000023">
    <property type="protein sequence ID" value="EJL73321.1"/>
    <property type="molecule type" value="Genomic_DNA"/>
</dbReference>
<dbReference type="InterPro" id="IPR022385">
    <property type="entry name" value="Rhs_assc_core"/>
</dbReference>
<gene>
    <name evidence="3" type="ORF">PMI13_01574</name>
</gene>
<evidence type="ECO:0000313" key="4">
    <source>
        <dbReference type="Proteomes" id="UP000007509"/>
    </source>
</evidence>
<dbReference type="Proteomes" id="UP000007509">
    <property type="component" value="Unassembled WGS sequence"/>
</dbReference>
<dbReference type="PANTHER" id="PTHR32305">
    <property type="match status" value="1"/>
</dbReference>
<dbReference type="AlphaFoldDB" id="J3CKF5"/>
<evidence type="ECO:0000313" key="3">
    <source>
        <dbReference type="EMBL" id="EJL73321.1"/>
    </source>
</evidence>
<proteinExistence type="predicted"/>
<dbReference type="Pfam" id="PF20041">
    <property type="entry name" value="DUF6443"/>
    <property type="match status" value="1"/>
</dbReference>
<organism evidence="3 4">
    <name type="scientific">Chryseobacterium populi</name>
    <dbReference type="NCBI Taxonomy" id="1144316"/>
    <lineage>
        <taxon>Bacteria</taxon>
        <taxon>Pseudomonadati</taxon>
        <taxon>Bacteroidota</taxon>
        <taxon>Flavobacteriia</taxon>
        <taxon>Flavobacteriales</taxon>
        <taxon>Weeksellaceae</taxon>
        <taxon>Chryseobacterium group</taxon>
        <taxon>Chryseobacterium</taxon>
    </lineage>
</organism>
<sequence>MKKIIIPISTLFVAGLFSAQTTVPSTTENYIYTKTYLNYTDPSDPTQTLKTSETVQYFDGLGRPKQVVNVKASPLGKDVVTHIEYDGFGRQLKDYLPVPQSQTLNGAIIPNPLANVVNTPYGSEKIYSEKSLEKSPLDRILQQKQVGNAWNNNPVQFGYDFNIDGEVKKYTTSTVWTDKTTISSISASGTYAANQLYKNTITDEDGNVSTEFKNGRGQTILIRKNDGVQNIDTYYVYDNYQNLAYVIPPLASISSTIDDTLLNNLCYQYRYDIWDRLVEKKLPGKGWEYMVYDKQDRLIMSQDTNMKASGNWLFTKYDKFSRVVYTGIADIGAQFSRGQVQSSADYYIDQGQPSSEERNTTGFTNSGMTVYYGNAVYPTTVAKVLSINYYDTYPTGTPTIPTQVLSQNVLPQNAQSSNVSTKSLPVASYVKNIEDDNWTKAYTWYDMRGRVIGTHSINHLGGYTKTENKLDFAGVPQKVNTTHLRKQGEIGVTVQERFVYDNQNRLKQHFHQVDAGPEELLVENTYNELSQLSNKKVGNNLQSIDYAYNIRGWLTDINKNQMSVANLSGKLFAYKIKYNQKEGITNPDTVLFPGKNVVAKYNGNIAEVDWRAVETIGQNPSLTPKRYGYAYDPLNRLTAGYYQNPNNPNSKENIESLTYDLNGNISKLYRTSVLQGTIATKIDDLGYTYSGNRVTAINDASQNSTGYEGGGATVGYDLNGNMTSMSDKGISSIKYNFLNLPDKLDYSKSEFEAVTLNTKYGADGSKLQKENITSVSGIAGTNTTKRITDYLDGFQYFKIEAPGSGGGSTESLANLETSRALEMQAYSVEPMNVTTTLESKNPDLQFFPTAEGFYDYTKNQYIYQYKDHLGNVRISFAKGSTDVLEITDSNDYYPFGMNHLKTGNSFFSPSAYKSYKYNGKELQESGMYDYGARMYMADIGRWGVVDPLAEKYRRWSPYNYTINDPINHIDPDGMDVVETPSGISYTGEHARAAFSSLQNSMRSKTPPNEYEVDLKTGKVKQVSDLGGNDIDFYHYTGGGPQFNGRTRIVDRETGEDQWMSSSKNIKGYNHRGNNVDWSLLYDEFLNGTGPEKSLLIGKESSAVKKLLNTQIYLDAATDFMNTSMNEKTSYAASFGPWGAVRENINAQGQFMGKTNFSFYPVGKKVVIMAFDSKSVSSYSFNPLNKGEERNIPRSQGIKIPQSTTHQTYIWWTQKNNLFK</sequence>
<protein>
    <submittedName>
        <fullName evidence="3">RHS repeat-associated core domain protein containing protein</fullName>
    </submittedName>
</protein>
<dbReference type="InterPro" id="IPR050708">
    <property type="entry name" value="T6SS_VgrG/RHS"/>
</dbReference>
<name>J3CKF5_9FLAO</name>
<dbReference type="OrthoDB" id="2972467at2"/>
<dbReference type="RefSeq" id="WP_007842405.1">
    <property type="nucleotide sequence ID" value="NZ_AKJY01000023.1"/>
</dbReference>
<dbReference type="PATRIC" id="fig|1144316.3.peg.1580"/>
<dbReference type="NCBIfam" id="TIGR03696">
    <property type="entry name" value="Rhs_assc_core"/>
    <property type="match status" value="1"/>
</dbReference>
<feature type="domain" description="DUF6443" evidence="2">
    <location>
        <begin position="37"/>
        <end position="154"/>
    </location>
</feature>
<comment type="caution">
    <text evidence="3">The sequence shown here is derived from an EMBL/GenBank/DDBJ whole genome shotgun (WGS) entry which is preliminary data.</text>
</comment>
<evidence type="ECO:0000256" key="1">
    <source>
        <dbReference type="SAM" id="SignalP"/>
    </source>
</evidence>
<dbReference type="InterPro" id="IPR045619">
    <property type="entry name" value="DUF6443"/>
</dbReference>
<evidence type="ECO:0000259" key="2">
    <source>
        <dbReference type="Pfam" id="PF20041"/>
    </source>
</evidence>
<dbReference type="Gene3D" id="2.180.10.10">
    <property type="entry name" value="RHS repeat-associated core"/>
    <property type="match status" value="1"/>
</dbReference>
<dbReference type="PANTHER" id="PTHR32305:SF15">
    <property type="entry name" value="PROTEIN RHSA-RELATED"/>
    <property type="match status" value="1"/>
</dbReference>
<keyword evidence="1" id="KW-0732">Signal</keyword>
<feature type="signal peptide" evidence="1">
    <location>
        <begin position="1"/>
        <end position="19"/>
    </location>
</feature>
<feature type="chain" id="PRO_5003764830" evidence="1">
    <location>
        <begin position="20"/>
        <end position="1219"/>
    </location>
</feature>
<accession>J3CKF5</accession>
<reference evidence="3 4" key="1">
    <citation type="journal article" date="2012" name="J. Bacteriol.">
        <title>Twenty-one genome sequences from Pseudomonas species and 19 genome sequences from diverse bacteria isolated from the rhizosphere and endosphere of Populus deltoides.</title>
        <authorList>
            <person name="Brown S.D."/>
            <person name="Utturkar S.M."/>
            <person name="Klingeman D.M."/>
            <person name="Johnson C.M."/>
            <person name="Martin S.L."/>
            <person name="Land M.L."/>
            <person name="Lu T.Y."/>
            <person name="Schadt C.W."/>
            <person name="Doktycz M.J."/>
            <person name="Pelletier D.A."/>
        </authorList>
    </citation>
    <scope>NUCLEOTIDE SEQUENCE [LARGE SCALE GENOMIC DNA]</scope>
    <source>
        <strain evidence="3 4">CF314</strain>
    </source>
</reference>
<keyword evidence="4" id="KW-1185">Reference proteome</keyword>